<dbReference type="EMBL" id="DAARCB010000030">
    <property type="protein sequence ID" value="HAE1814044.1"/>
    <property type="molecule type" value="Genomic_DNA"/>
</dbReference>
<accession>A0A726ZCV6</accession>
<dbReference type="PANTHER" id="PTHR39576:SF2">
    <property type="entry name" value="ATTACHING AND EFFACING PROTEIN HOMOLOG-RELATED"/>
    <property type="match status" value="1"/>
</dbReference>
<comment type="similarity">
    <text evidence="1">Belongs to the intimin/invasin family.</text>
</comment>
<feature type="domain" description="Inverse autotransporter beta-domain" evidence="2">
    <location>
        <begin position="1"/>
        <end position="53"/>
    </location>
</feature>
<proteinExistence type="inferred from homology"/>
<dbReference type="Gene3D" id="2.40.160.160">
    <property type="entry name" value="Inverse autotransporter, beta-domain"/>
    <property type="match status" value="1"/>
</dbReference>
<reference evidence="3" key="1">
    <citation type="journal article" date="2018" name="Genome Biol.">
        <title>SKESA: strategic k-mer extension for scrupulous assemblies.</title>
        <authorList>
            <person name="Souvorov A."/>
            <person name="Agarwala R."/>
            <person name="Lipman D.J."/>
        </authorList>
    </citation>
    <scope>NUCLEOTIDE SEQUENCE</scope>
    <source>
        <strain evidence="3">2010K-0675</strain>
    </source>
</reference>
<evidence type="ECO:0000256" key="1">
    <source>
        <dbReference type="ARBA" id="ARBA00010116"/>
    </source>
</evidence>
<dbReference type="PANTHER" id="PTHR39576">
    <property type="entry name" value="ATTACHING AND EFFACING PROTEIN HOMOLOG-RELATED-RELATED"/>
    <property type="match status" value="1"/>
</dbReference>
<gene>
    <name evidence="3" type="ORF">G3V03_004636</name>
</gene>
<dbReference type="InterPro" id="IPR038177">
    <property type="entry name" value="IAT_beta_sf"/>
</dbReference>
<organism evidence="3">
    <name type="scientific">Salmonella enteritidis</name>
    <dbReference type="NCBI Taxonomy" id="149539"/>
    <lineage>
        <taxon>Bacteria</taxon>
        <taxon>Pseudomonadati</taxon>
        <taxon>Pseudomonadota</taxon>
        <taxon>Gammaproteobacteria</taxon>
        <taxon>Enterobacterales</taxon>
        <taxon>Enterobacteriaceae</taxon>
        <taxon>Salmonella</taxon>
    </lineage>
</organism>
<dbReference type="InterPro" id="IPR051715">
    <property type="entry name" value="Intimin-Invasin_domain"/>
</dbReference>
<dbReference type="Pfam" id="PF11924">
    <property type="entry name" value="IAT_beta"/>
    <property type="match status" value="1"/>
</dbReference>
<dbReference type="InterPro" id="IPR024519">
    <property type="entry name" value="IAT_beta"/>
</dbReference>
<dbReference type="GO" id="GO:0009279">
    <property type="term" value="C:cell outer membrane"/>
    <property type="evidence" value="ECO:0007669"/>
    <property type="project" value="TreeGrafter"/>
</dbReference>
<comment type="caution">
    <text evidence="3">The sequence shown here is derived from an EMBL/GenBank/DDBJ whole genome shotgun (WGS) entry which is preliminary data.</text>
</comment>
<evidence type="ECO:0000313" key="3">
    <source>
        <dbReference type="EMBL" id="HAE1814044.1"/>
    </source>
</evidence>
<dbReference type="AlphaFoldDB" id="A0A726ZCV6"/>
<protein>
    <submittedName>
        <fullName evidence="3">Adenylate cyclase</fullName>
    </submittedName>
</protein>
<name>A0A726ZCV6_SALEN</name>
<reference evidence="3" key="2">
    <citation type="submission" date="2018-07" db="EMBL/GenBank/DDBJ databases">
        <authorList>
            <consortium name="NCBI Pathogen Detection Project"/>
        </authorList>
    </citation>
    <scope>NUCLEOTIDE SEQUENCE</scope>
    <source>
        <strain evidence="3">2010K-0675</strain>
    </source>
</reference>
<sequence>MLGANIFLDYDLSRDHARAGFGGEYWRDFLKLSANAYVGLTGWKTSPDVEDYE</sequence>
<evidence type="ECO:0000259" key="2">
    <source>
        <dbReference type="Pfam" id="PF11924"/>
    </source>
</evidence>
<feature type="non-terminal residue" evidence="3">
    <location>
        <position position="53"/>
    </location>
</feature>